<sequence length="125" mass="13571">MSSGKAPELGQVAQTVSNVDAALGFYRDALGLPFLFAAGPELAFLQMGSVRLMLSTPQRHGAVGANSVLYFRVDALAERYAELLARGARAESAPHLVARMPDHELWMGFVRDPDGNLVGLMEERR</sequence>
<proteinExistence type="predicted"/>
<dbReference type="RefSeq" id="WP_285231093.1">
    <property type="nucleotide sequence ID" value="NZ_CP116346.1"/>
</dbReference>
<dbReference type="KEGG" id="pais:PFX98_13870"/>
<dbReference type="SUPFAM" id="SSF54593">
    <property type="entry name" value="Glyoxalase/Bleomycin resistance protein/Dihydroxybiphenyl dioxygenase"/>
    <property type="match status" value="1"/>
</dbReference>
<dbReference type="Gene3D" id="3.10.180.10">
    <property type="entry name" value="2,3-Dihydroxybiphenyl 1,2-Dioxygenase, domain 1"/>
    <property type="match status" value="1"/>
</dbReference>
<dbReference type="InterPro" id="IPR004360">
    <property type="entry name" value="Glyas_Fos-R_dOase_dom"/>
</dbReference>
<dbReference type="InterPro" id="IPR029068">
    <property type="entry name" value="Glyas_Bleomycin-R_OHBP_Dase"/>
</dbReference>
<dbReference type="InterPro" id="IPR037523">
    <property type="entry name" value="VOC_core"/>
</dbReference>
<dbReference type="EMBL" id="CP116346">
    <property type="protein sequence ID" value="WIT10024.1"/>
    <property type="molecule type" value="Genomic_DNA"/>
</dbReference>
<dbReference type="PROSITE" id="PS51819">
    <property type="entry name" value="VOC"/>
    <property type="match status" value="1"/>
</dbReference>
<evidence type="ECO:0000313" key="2">
    <source>
        <dbReference type="EMBL" id="WIT10024.1"/>
    </source>
</evidence>
<accession>A0AA95SU41</accession>
<keyword evidence="3" id="KW-1185">Reference proteome</keyword>
<organism evidence="2 3">
    <name type="scientific">Paucibacter sediminis</name>
    <dbReference type="NCBI Taxonomy" id="3019553"/>
    <lineage>
        <taxon>Bacteria</taxon>
        <taxon>Pseudomonadati</taxon>
        <taxon>Pseudomonadota</taxon>
        <taxon>Betaproteobacteria</taxon>
        <taxon>Burkholderiales</taxon>
        <taxon>Sphaerotilaceae</taxon>
        <taxon>Roseateles</taxon>
    </lineage>
</organism>
<evidence type="ECO:0000259" key="1">
    <source>
        <dbReference type="PROSITE" id="PS51819"/>
    </source>
</evidence>
<evidence type="ECO:0000313" key="3">
    <source>
        <dbReference type="Proteomes" id="UP001177769"/>
    </source>
</evidence>
<dbReference type="Pfam" id="PF00903">
    <property type="entry name" value="Glyoxalase"/>
    <property type="match status" value="1"/>
</dbReference>
<reference evidence="2" key="1">
    <citation type="submission" date="2023-01" db="EMBL/GenBank/DDBJ databases">
        <title>Whole genome sequence of Paucibacter sp. S2-9 isolated from pond sediment.</title>
        <authorList>
            <person name="Jung J.Y."/>
        </authorList>
    </citation>
    <scope>NUCLEOTIDE SEQUENCE</scope>
    <source>
        <strain evidence="2">S2-9</strain>
    </source>
</reference>
<dbReference type="Proteomes" id="UP001177769">
    <property type="component" value="Chromosome"/>
</dbReference>
<protein>
    <submittedName>
        <fullName evidence="2">VOC family protein</fullName>
    </submittedName>
</protein>
<feature type="domain" description="VOC" evidence="1">
    <location>
        <begin position="8"/>
        <end position="123"/>
    </location>
</feature>
<name>A0AA95SU41_9BURK</name>
<dbReference type="AlphaFoldDB" id="A0AA95SU41"/>
<gene>
    <name evidence="2" type="ORF">PFX98_13870</name>
</gene>